<organism evidence="2 3">
    <name type="scientific">Pseudonocardia charpentierae</name>
    <dbReference type="NCBI Taxonomy" id="3075545"/>
    <lineage>
        <taxon>Bacteria</taxon>
        <taxon>Bacillati</taxon>
        <taxon>Actinomycetota</taxon>
        <taxon>Actinomycetes</taxon>
        <taxon>Pseudonocardiales</taxon>
        <taxon>Pseudonocardiaceae</taxon>
        <taxon>Pseudonocardia</taxon>
    </lineage>
</organism>
<evidence type="ECO:0000313" key="2">
    <source>
        <dbReference type="EMBL" id="MDT0352913.1"/>
    </source>
</evidence>
<evidence type="ECO:0008006" key="4">
    <source>
        <dbReference type="Google" id="ProtNLM"/>
    </source>
</evidence>
<keyword evidence="3" id="KW-1185">Reference proteome</keyword>
<name>A0ABU2NIR3_9PSEU</name>
<protein>
    <recommendedName>
        <fullName evidence="4">DUF222 domain-containing protein</fullName>
    </recommendedName>
</protein>
<dbReference type="Proteomes" id="UP001183202">
    <property type="component" value="Unassembled WGS sequence"/>
</dbReference>
<accession>A0ABU2NIR3</accession>
<evidence type="ECO:0000256" key="1">
    <source>
        <dbReference type="SAM" id="MobiDB-lite"/>
    </source>
</evidence>
<feature type="region of interest" description="Disordered" evidence="1">
    <location>
        <begin position="78"/>
        <end position="98"/>
    </location>
</feature>
<evidence type="ECO:0000313" key="3">
    <source>
        <dbReference type="Proteomes" id="UP001183202"/>
    </source>
</evidence>
<gene>
    <name evidence="2" type="ORF">RM445_25665</name>
</gene>
<dbReference type="RefSeq" id="WP_311559422.1">
    <property type="nucleotide sequence ID" value="NZ_JAVREJ010000023.1"/>
</dbReference>
<dbReference type="EMBL" id="JAVREJ010000023">
    <property type="protein sequence ID" value="MDT0352913.1"/>
    <property type="molecule type" value="Genomic_DNA"/>
</dbReference>
<comment type="caution">
    <text evidence="2">The sequence shown here is derived from an EMBL/GenBank/DDBJ whole genome shotgun (WGS) entry which is preliminary data.</text>
</comment>
<sequence>MSGVFEHLDEVVERLADVRDELLADELASDRAARLAEVFELEALAWSQLYELATLRLVWRAALAAEAGARANAARWAGSAAREKPTEPQQMESHVARSADVHPSIALVSVGGG</sequence>
<reference evidence="3" key="1">
    <citation type="submission" date="2023-07" db="EMBL/GenBank/DDBJ databases">
        <title>30 novel species of actinomycetes from the DSMZ collection.</title>
        <authorList>
            <person name="Nouioui I."/>
        </authorList>
    </citation>
    <scope>NUCLEOTIDE SEQUENCE [LARGE SCALE GENOMIC DNA]</scope>
    <source>
        <strain evidence="3">DSM 45834</strain>
    </source>
</reference>
<proteinExistence type="predicted"/>